<dbReference type="Pfam" id="PF08033">
    <property type="entry name" value="Sec23_BS"/>
    <property type="match status" value="1"/>
</dbReference>
<dbReference type="Pfam" id="PF04815">
    <property type="entry name" value="Sec23_helical"/>
    <property type="match status" value="1"/>
</dbReference>
<dbReference type="InterPro" id="IPR006900">
    <property type="entry name" value="Sec23/24_helical_dom"/>
</dbReference>
<dbReference type="InterPro" id="IPR029006">
    <property type="entry name" value="ADF-H/Gelsolin-like_dom_sf"/>
</dbReference>
<dbReference type="InterPro" id="IPR036465">
    <property type="entry name" value="vWFA_dom_sf"/>
</dbReference>
<evidence type="ECO:0000256" key="6">
    <source>
        <dbReference type="ARBA" id="ARBA00022892"/>
    </source>
</evidence>
<evidence type="ECO:0000259" key="11">
    <source>
        <dbReference type="Pfam" id="PF04810"/>
    </source>
</evidence>
<keyword evidence="8" id="KW-0333">Golgi apparatus</keyword>
<evidence type="ECO:0000256" key="9">
    <source>
        <dbReference type="ARBA" id="ARBA00023136"/>
    </source>
</evidence>
<dbReference type="SUPFAM" id="SSF82754">
    <property type="entry name" value="C-terminal, gelsolin-like domain of Sec23/24"/>
    <property type="match status" value="1"/>
</dbReference>
<evidence type="ECO:0000313" key="15">
    <source>
        <dbReference type="EMBL" id="GBE59652.1"/>
    </source>
</evidence>
<dbReference type="InterPro" id="IPR006896">
    <property type="entry name" value="Sec23/24_trunk_dom"/>
</dbReference>
<comment type="subcellular location">
    <subcellularLocation>
        <location evidence="2">Endoplasmic reticulum membrane</location>
    </subcellularLocation>
    <subcellularLocation>
        <location evidence="1">Golgi apparatus membrane</location>
    </subcellularLocation>
</comment>
<sequence length="1031" mass="114696">MHTKSSRFDGPPPMGATDAKSHKSSEKPQPPQVVRKIPTSDVVSVRVAVQDVATAAVGGVGKHPGHHQHHARKPSAPPPPPRSPVIDENTQAPPSAEPVVLNSPEVTRRRTASADSMASRIRSGSESYYIDRELEKQVFPYGPHTPKKTDYAKLPRPASHITDVNDELGDDQISPMKLFLGQQASDVSVCSERFLSTTLQEIPLYGETLTRIKIPLAAVVQPFAEEIDGKVPVVDLVAAIGEESLTKQNLIRCPRCQAYFNPAMEDDYRLNYRICNFCYSGFMLNEAESAALAQLKGKDTDKARAAPIMHGSVDFVAPLRYYVPDLTEDVTITEQLTSLLSRASELKSMIPLLNNPLSPKNDLVYSAYDVKDLSQQFEGLGHTAHPHRDHLGEGMAADEPSSEMPAEAPTVSVLQNPASVPSQPAWKKRIVRKPAYVIVVDGTATSVKMDLRNCVLQGMRSVFEECAASRSPVRFCVITFDSVVHLYSRRRGFFQVNIVSEVWDNFSPSCADELFVEFDGTNLEDVTSYLDKISRVDVAASASSSCGNFALSVGVSLLADANTPGTVCIFYAQPPEMGLGYFYNPVPSSDFSIEESLKMFYDGIIQQCYENGIAVDVYLCASYERMAGDVCLQYVSQQTAGLGCSFPAFDATSDGQKIAKNLARLFTVPHAYNCELKLRCSKPIEVEESYCPFHNTRAFIDKATLRVPRLSPDTAICFALGMDDLIRDKEKLFVQFACMYNSSVDGRKLVRVHTQSMTVSTRVNIIMKGARSDTLVNYYARKMAYNMIRSGTDARKSIKEEFVNILCSYRQLCAPSTPDNQLILPENMKNMPAALNALFKMYNSDEFIYDYLQKMLRTLLAPIGESMYTYPQCYCLHRSVYDEHKEGVPEGGWKFACLAVPSSATEIYSDGMYLIDDGQKLVLFFGPHVRWGLLQELFGKDLLLNEATADKLSISNDTETGRDLLDVVSRVRALHNGGQFLSLKIMPYCSRHRRILKLLMLEDEAYGESGYEDFLVSMHRQIKHLMESRVG</sequence>
<keyword evidence="5" id="KW-0256">Endoplasmic reticulum</keyword>
<feature type="compositionally biased region" description="Basic residues" evidence="10">
    <location>
        <begin position="63"/>
        <end position="73"/>
    </location>
</feature>
<keyword evidence="16" id="KW-1185">Reference proteome</keyword>
<dbReference type="Pfam" id="PF04810">
    <property type="entry name" value="zf-Sec23_Sec24"/>
    <property type="match status" value="1"/>
</dbReference>
<gene>
    <name evidence="15" type="ORF">BOVATA_011450</name>
</gene>
<evidence type="ECO:0000259" key="12">
    <source>
        <dbReference type="Pfam" id="PF04811"/>
    </source>
</evidence>
<comment type="similarity">
    <text evidence="3">Belongs to the SEC23/SEC24 family. SEC24 subfamily.</text>
</comment>
<evidence type="ECO:0000259" key="13">
    <source>
        <dbReference type="Pfam" id="PF04815"/>
    </source>
</evidence>
<dbReference type="GeneID" id="39873422"/>
<comment type="caution">
    <text evidence="15">The sequence shown here is derived from an EMBL/GenBank/DDBJ whole genome shotgun (WGS) entry which is preliminary data.</text>
</comment>
<evidence type="ECO:0000256" key="5">
    <source>
        <dbReference type="ARBA" id="ARBA00022824"/>
    </source>
</evidence>
<feature type="domain" description="Sec23/Sec24 helical" evidence="13">
    <location>
        <begin position="773"/>
        <end position="840"/>
    </location>
</feature>
<dbReference type="EMBL" id="BDSA01000001">
    <property type="protein sequence ID" value="GBE59652.1"/>
    <property type="molecule type" value="Genomic_DNA"/>
</dbReference>
<feature type="domain" description="Sec23/Sec24 beta-sandwich" evidence="14">
    <location>
        <begin position="671"/>
        <end position="759"/>
    </location>
</feature>
<feature type="region of interest" description="Disordered" evidence="10">
    <location>
        <begin position="1"/>
        <end position="40"/>
    </location>
</feature>
<organism evidence="15 16">
    <name type="scientific">Babesia ovata</name>
    <dbReference type="NCBI Taxonomy" id="189622"/>
    <lineage>
        <taxon>Eukaryota</taxon>
        <taxon>Sar</taxon>
        <taxon>Alveolata</taxon>
        <taxon>Apicomplexa</taxon>
        <taxon>Aconoidasida</taxon>
        <taxon>Piroplasmida</taxon>
        <taxon>Babesiidae</taxon>
        <taxon>Babesia</taxon>
    </lineage>
</organism>
<dbReference type="SUPFAM" id="SSF81995">
    <property type="entry name" value="beta-sandwich domain of Sec23/24"/>
    <property type="match status" value="1"/>
</dbReference>
<dbReference type="InterPro" id="IPR012990">
    <property type="entry name" value="Beta-sandwich_Sec23_24"/>
</dbReference>
<dbReference type="PANTHER" id="PTHR13803:SF39">
    <property type="entry name" value="SECRETORY 24AB, ISOFORM A"/>
    <property type="match status" value="1"/>
</dbReference>
<name>A0A2H6K9H4_9APIC</name>
<dbReference type="RefSeq" id="XP_028865895.1">
    <property type="nucleotide sequence ID" value="XM_029010062.1"/>
</dbReference>
<dbReference type="GO" id="GO:0000139">
    <property type="term" value="C:Golgi membrane"/>
    <property type="evidence" value="ECO:0007669"/>
    <property type="project" value="UniProtKB-SubCell"/>
</dbReference>
<dbReference type="GO" id="GO:0005789">
    <property type="term" value="C:endoplasmic reticulum membrane"/>
    <property type="evidence" value="ECO:0007669"/>
    <property type="project" value="UniProtKB-SubCell"/>
</dbReference>
<feature type="region of interest" description="Disordered" evidence="10">
    <location>
        <begin position="56"/>
        <end position="124"/>
    </location>
</feature>
<protein>
    <submittedName>
        <fullName evidence="15">Transport sec24-like protein</fullName>
    </submittedName>
</protein>
<dbReference type="Gene3D" id="2.30.30.380">
    <property type="entry name" value="Zn-finger domain of Sec23/24"/>
    <property type="match status" value="1"/>
</dbReference>
<evidence type="ECO:0000256" key="8">
    <source>
        <dbReference type="ARBA" id="ARBA00023034"/>
    </source>
</evidence>
<dbReference type="Proteomes" id="UP000236319">
    <property type="component" value="Unassembled WGS sequence"/>
</dbReference>
<keyword evidence="4" id="KW-0813">Transport</keyword>
<dbReference type="PANTHER" id="PTHR13803">
    <property type="entry name" value="SEC24-RELATED PROTEIN"/>
    <property type="match status" value="1"/>
</dbReference>
<feature type="domain" description="Sec23/Sec24 trunk" evidence="12">
    <location>
        <begin position="433"/>
        <end position="666"/>
    </location>
</feature>
<dbReference type="GO" id="GO:0008270">
    <property type="term" value="F:zinc ion binding"/>
    <property type="evidence" value="ECO:0007669"/>
    <property type="project" value="InterPro"/>
</dbReference>
<keyword evidence="6" id="KW-0931">ER-Golgi transport</keyword>
<dbReference type="InterPro" id="IPR050550">
    <property type="entry name" value="SEC23_SEC24_subfamily"/>
</dbReference>
<dbReference type="AlphaFoldDB" id="A0A2H6K9H4"/>
<dbReference type="GO" id="GO:0090110">
    <property type="term" value="P:COPII-coated vesicle cargo loading"/>
    <property type="evidence" value="ECO:0007669"/>
    <property type="project" value="TreeGrafter"/>
</dbReference>
<keyword evidence="9" id="KW-0472">Membrane</keyword>
<keyword evidence="7" id="KW-0653">Protein transport</keyword>
<dbReference type="SUPFAM" id="SSF82919">
    <property type="entry name" value="Zn-finger domain of Sec23/24"/>
    <property type="match status" value="1"/>
</dbReference>
<dbReference type="SUPFAM" id="SSF53300">
    <property type="entry name" value="vWA-like"/>
    <property type="match status" value="1"/>
</dbReference>
<evidence type="ECO:0000259" key="14">
    <source>
        <dbReference type="Pfam" id="PF08033"/>
    </source>
</evidence>
<evidence type="ECO:0000256" key="10">
    <source>
        <dbReference type="SAM" id="MobiDB-lite"/>
    </source>
</evidence>
<dbReference type="OrthoDB" id="49016at2759"/>
<evidence type="ECO:0000313" key="16">
    <source>
        <dbReference type="Proteomes" id="UP000236319"/>
    </source>
</evidence>
<evidence type="ECO:0000256" key="7">
    <source>
        <dbReference type="ARBA" id="ARBA00022927"/>
    </source>
</evidence>
<dbReference type="SUPFAM" id="SSF81811">
    <property type="entry name" value="Helical domain of Sec23/24"/>
    <property type="match status" value="1"/>
</dbReference>
<dbReference type="Gene3D" id="3.40.50.410">
    <property type="entry name" value="von Willebrand factor, type A domain"/>
    <property type="match status" value="1"/>
</dbReference>
<evidence type="ECO:0000256" key="3">
    <source>
        <dbReference type="ARBA" id="ARBA00008334"/>
    </source>
</evidence>
<evidence type="ECO:0000256" key="1">
    <source>
        <dbReference type="ARBA" id="ARBA00004394"/>
    </source>
</evidence>
<dbReference type="InterPro" id="IPR036175">
    <property type="entry name" value="Sec23/24_helical_dom_sf"/>
</dbReference>
<dbReference type="InterPro" id="IPR006895">
    <property type="entry name" value="Znf_Sec23_Sec24"/>
</dbReference>
<accession>A0A2H6K9H4</accession>
<dbReference type="Pfam" id="PF04811">
    <property type="entry name" value="Sec23_trunk"/>
    <property type="match status" value="1"/>
</dbReference>
<dbReference type="Gene3D" id="2.60.40.1670">
    <property type="entry name" value="beta-sandwich domain of Sec23/24"/>
    <property type="match status" value="1"/>
</dbReference>
<dbReference type="GO" id="GO:0070971">
    <property type="term" value="C:endoplasmic reticulum exit site"/>
    <property type="evidence" value="ECO:0007669"/>
    <property type="project" value="TreeGrafter"/>
</dbReference>
<dbReference type="GO" id="GO:0030127">
    <property type="term" value="C:COPII vesicle coat"/>
    <property type="evidence" value="ECO:0007669"/>
    <property type="project" value="InterPro"/>
</dbReference>
<dbReference type="GO" id="GO:0006886">
    <property type="term" value="P:intracellular protein transport"/>
    <property type="evidence" value="ECO:0007669"/>
    <property type="project" value="InterPro"/>
</dbReference>
<dbReference type="Gene3D" id="3.40.20.10">
    <property type="entry name" value="Severin"/>
    <property type="match status" value="1"/>
</dbReference>
<proteinExistence type="inferred from homology"/>
<dbReference type="Gene3D" id="1.20.120.730">
    <property type="entry name" value="Sec23/Sec24 helical domain"/>
    <property type="match status" value="1"/>
</dbReference>
<dbReference type="InterPro" id="IPR036174">
    <property type="entry name" value="Znf_Sec23_Sec24_sf"/>
</dbReference>
<feature type="domain" description="Zinc finger Sec23/Sec24-type" evidence="11">
    <location>
        <begin position="251"/>
        <end position="281"/>
    </location>
</feature>
<evidence type="ECO:0000256" key="4">
    <source>
        <dbReference type="ARBA" id="ARBA00022448"/>
    </source>
</evidence>
<reference evidence="15 16" key="1">
    <citation type="journal article" date="2017" name="BMC Genomics">
        <title>Whole-genome assembly of Babesia ovata and comparative genomics between closely related pathogens.</title>
        <authorList>
            <person name="Yamagishi J."/>
            <person name="Asada M."/>
            <person name="Hakimi H."/>
            <person name="Tanaka T.Q."/>
            <person name="Sugimoto C."/>
            <person name="Kawazu S."/>
        </authorList>
    </citation>
    <scope>NUCLEOTIDE SEQUENCE [LARGE SCALE GENOMIC DNA]</scope>
    <source>
        <strain evidence="15 16">Miyake</strain>
    </source>
</reference>
<dbReference type="VEuPathDB" id="PiroplasmaDB:BOVATA_011450"/>
<dbReference type="InterPro" id="IPR036180">
    <property type="entry name" value="Gelsolin-like_dom_sf"/>
</dbReference>
<evidence type="ECO:0000256" key="2">
    <source>
        <dbReference type="ARBA" id="ARBA00004586"/>
    </source>
</evidence>
<dbReference type="GO" id="GO:0000149">
    <property type="term" value="F:SNARE binding"/>
    <property type="evidence" value="ECO:0007669"/>
    <property type="project" value="TreeGrafter"/>
</dbReference>